<feature type="compositionally biased region" description="Polar residues" evidence="9">
    <location>
        <begin position="806"/>
        <end position="819"/>
    </location>
</feature>
<keyword evidence="7" id="KW-0206">Cytoskeleton</keyword>
<keyword evidence="4" id="KW-0479">Metal-binding</keyword>
<dbReference type="InterPro" id="IPR035899">
    <property type="entry name" value="DBL_dom_sf"/>
</dbReference>
<reference evidence="14" key="2">
    <citation type="submission" date="2015-01" db="EMBL/GenBank/DDBJ databases">
        <title>Evolutionary Origins and Diversification of the Mycorrhizal Mutualists.</title>
        <authorList>
            <consortium name="DOE Joint Genome Institute"/>
            <consortium name="Mycorrhizal Genomics Consortium"/>
            <person name="Kohler A."/>
            <person name="Kuo A."/>
            <person name="Nagy L.G."/>
            <person name="Floudas D."/>
            <person name="Copeland A."/>
            <person name="Barry K.W."/>
            <person name="Cichocki N."/>
            <person name="Veneault-Fourrey C."/>
            <person name="LaButti K."/>
            <person name="Lindquist E.A."/>
            <person name="Lipzen A."/>
            <person name="Lundell T."/>
            <person name="Morin E."/>
            <person name="Murat C."/>
            <person name="Riley R."/>
            <person name="Ohm R."/>
            <person name="Sun H."/>
            <person name="Tunlid A."/>
            <person name="Henrissat B."/>
            <person name="Grigoriev I.V."/>
            <person name="Hibbett D.S."/>
            <person name="Martin F."/>
        </authorList>
    </citation>
    <scope>NUCLEOTIDE SEQUENCE [LARGE SCALE GENOMIC DNA]</scope>
    <source>
        <strain evidence="14">MUT 4182</strain>
    </source>
</reference>
<dbReference type="Proteomes" id="UP000054248">
    <property type="component" value="Unassembled WGS sequence"/>
</dbReference>
<evidence type="ECO:0000256" key="6">
    <source>
        <dbReference type="ARBA" id="ARBA00022833"/>
    </source>
</evidence>
<dbReference type="SMART" id="SM00064">
    <property type="entry name" value="FYVE"/>
    <property type="match status" value="1"/>
</dbReference>
<evidence type="ECO:0000256" key="3">
    <source>
        <dbReference type="ARBA" id="ARBA00022658"/>
    </source>
</evidence>
<dbReference type="PROSITE" id="PS50010">
    <property type="entry name" value="DH_2"/>
    <property type="match status" value="1"/>
</dbReference>
<dbReference type="SUPFAM" id="SSF48065">
    <property type="entry name" value="DBL homology domain (DH-domain)"/>
    <property type="match status" value="1"/>
</dbReference>
<dbReference type="EMBL" id="KN823041">
    <property type="protein sequence ID" value="KIO25475.1"/>
    <property type="molecule type" value="Genomic_DNA"/>
</dbReference>
<dbReference type="GO" id="GO:0005085">
    <property type="term" value="F:guanyl-nucleotide exchange factor activity"/>
    <property type="evidence" value="ECO:0007669"/>
    <property type="project" value="UniProtKB-KW"/>
</dbReference>
<dbReference type="SMART" id="SM00325">
    <property type="entry name" value="RhoGEF"/>
    <property type="match status" value="1"/>
</dbReference>
<feature type="region of interest" description="Disordered" evidence="9">
    <location>
        <begin position="1"/>
        <end position="56"/>
    </location>
</feature>
<protein>
    <recommendedName>
        <fullName evidence="15">FYVE-type domain-containing protein</fullName>
    </recommendedName>
</protein>
<dbReference type="SUPFAM" id="SSF57903">
    <property type="entry name" value="FYVE/PHD zinc finger"/>
    <property type="match status" value="1"/>
</dbReference>
<dbReference type="OrthoDB" id="660555at2759"/>
<dbReference type="PROSITE" id="PS50178">
    <property type="entry name" value="ZF_FYVE"/>
    <property type="match status" value="1"/>
</dbReference>
<dbReference type="PROSITE" id="PS50003">
    <property type="entry name" value="PH_DOMAIN"/>
    <property type="match status" value="1"/>
</dbReference>
<feature type="region of interest" description="Disordered" evidence="9">
    <location>
        <begin position="81"/>
        <end position="137"/>
    </location>
</feature>
<dbReference type="InterPro" id="IPR013083">
    <property type="entry name" value="Znf_RING/FYVE/PHD"/>
</dbReference>
<evidence type="ECO:0000256" key="8">
    <source>
        <dbReference type="PROSITE-ProRule" id="PRU00091"/>
    </source>
</evidence>
<evidence type="ECO:0000256" key="2">
    <source>
        <dbReference type="ARBA" id="ARBA00022490"/>
    </source>
</evidence>
<gene>
    <name evidence="13" type="ORF">M407DRAFT_25184</name>
</gene>
<feature type="domain" description="PH" evidence="10">
    <location>
        <begin position="358"/>
        <end position="521"/>
    </location>
</feature>
<dbReference type="PANTHER" id="PTHR12673">
    <property type="entry name" value="FACIOGENITAL DYSPLASIA PROTEIN"/>
    <property type="match status" value="1"/>
</dbReference>
<reference evidence="13 14" key="1">
    <citation type="submission" date="2014-04" db="EMBL/GenBank/DDBJ databases">
        <authorList>
            <consortium name="DOE Joint Genome Institute"/>
            <person name="Kuo A."/>
            <person name="Girlanda M."/>
            <person name="Perotto S."/>
            <person name="Kohler A."/>
            <person name="Nagy L.G."/>
            <person name="Floudas D."/>
            <person name="Copeland A."/>
            <person name="Barry K.W."/>
            <person name="Cichocki N."/>
            <person name="Veneault-Fourrey C."/>
            <person name="LaButti K."/>
            <person name="Lindquist E.A."/>
            <person name="Lipzen A."/>
            <person name="Lundell T."/>
            <person name="Morin E."/>
            <person name="Murat C."/>
            <person name="Sun H."/>
            <person name="Tunlid A."/>
            <person name="Henrissat B."/>
            <person name="Grigoriev I.V."/>
            <person name="Hibbett D.S."/>
            <person name="Martin F."/>
            <person name="Nordberg H.P."/>
            <person name="Cantor M.N."/>
            <person name="Hua S.X."/>
        </authorList>
    </citation>
    <scope>NUCLEOTIDE SEQUENCE [LARGE SCALE GENOMIC DNA]</scope>
    <source>
        <strain evidence="13 14">MUT 4182</strain>
    </source>
</reference>
<dbReference type="InterPro" id="IPR001849">
    <property type="entry name" value="PH_domain"/>
</dbReference>
<sequence length="948" mass="104165">MASDEPKPTGPSRCSPHQRSAELAVNASSSVSFPSSSEAAEPSPRSAIPPRPFLPFRRISLPANSELPVYRHRESVVSMHSFDSLPEEPRPQGSIASPATPTTPSKKPRPTSLQPPPRAKQRAESRRRRTEIISSHEKEGKRRSIVAEILDTERSYVEGLDLIYDLFLLPLIHSLDESAPILTRTELNSIFVNFIDIWNFHRSFLAALQALIVSNPNPPLAPLLSEHFPYLSLYTPFITAFPDSVSAITSLTVTNPQFNTFLKTQQSNPRCKLLTLRDWLLSIVQRCPRYLLLLKDLISCTEPLNDEYEGLTAVHALVSKITSALNTSLHSHTQTLQLLAIQRSTPNLPFPLISPGRTLVKRGTLLKVDREQRLREFLLLSDSLVWLSKANEREWEWTSRPAISAMAQSSTSGYLGPMRSSPLGKSSSNIAPFRPTLGSRTRSKSDAELPTWRSTDPSGDEKWTYRGKIDLMDIEVVVSTLPGPGEGRKFDIFGPTESFAVYTSTQEERDSWVQAVRSAKASLLMTLNITQADSTLTSSTSNAHLRRTLQALPHVPESAPNGKSSGKRARKHERRRIVEHFIPPPWVPDARAESCMRCGRLFGLLRRRHHCRLCGRVVCADCSTKTFFISDPETPDQAKPARACNMCYESIFPILPPSPTVKARPLSTPSSPTSVSFSQIRPSIMHIPTLPDIPSHRSIAGKVNSHSDEEVLAAFPSLPPPSPEPINGVFPSISSSLPNHLPTSPSLLPIPTRESLFGDPKHRSSLASTSTSSPDMENLAQFTLPTTLPPPSSFTAGPAIARVSTSSETFATSGGSPSKSPERVQEITGRRRSRASLPAIRDSFYAHSSQDATTEDLPEDLIAELENSQSDPLLRGEADVALQKRNRRITFAPSSGAVHRAPVTIYPQKDDQKRFSLVLTGKGTVGRGAGLDIGQGEHDGDEGVTAVS</sequence>
<dbReference type="GO" id="GO:0005856">
    <property type="term" value="C:cytoskeleton"/>
    <property type="evidence" value="ECO:0007669"/>
    <property type="project" value="UniProtKB-SubCell"/>
</dbReference>
<dbReference type="STRING" id="1051891.A0A0C3Q7C3"/>
<evidence type="ECO:0000256" key="5">
    <source>
        <dbReference type="ARBA" id="ARBA00022771"/>
    </source>
</evidence>
<feature type="region of interest" description="Disordered" evidence="9">
    <location>
        <begin position="806"/>
        <end position="836"/>
    </location>
</feature>
<evidence type="ECO:0000259" key="10">
    <source>
        <dbReference type="PROSITE" id="PS50003"/>
    </source>
</evidence>
<keyword evidence="6" id="KW-0862">Zinc</keyword>
<dbReference type="CDD" id="cd00160">
    <property type="entry name" value="RhoGEF"/>
    <property type="match status" value="1"/>
</dbReference>
<evidence type="ECO:0008006" key="15">
    <source>
        <dbReference type="Google" id="ProtNLM"/>
    </source>
</evidence>
<keyword evidence="3" id="KW-0344">Guanine-nucleotide releasing factor</keyword>
<dbReference type="InterPro" id="IPR011993">
    <property type="entry name" value="PH-like_dom_sf"/>
</dbReference>
<feature type="compositionally biased region" description="Basic and acidic residues" evidence="9">
    <location>
        <begin position="820"/>
        <end position="829"/>
    </location>
</feature>
<feature type="region of interest" description="Disordered" evidence="9">
    <location>
        <begin position="411"/>
        <end position="459"/>
    </location>
</feature>
<feature type="compositionally biased region" description="Low complexity" evidence="9">
    <location>
        <begin position="24"/>
        <end position="46"/>
    </location>
</feature>
<keyword evidence="5 8" id="KW-0863">Zinc-finger</keyword>
<evidence type="ECO:0000313" key="14">
    <source>
        <dbReference type="Proteomes" id="UP000054248"/>
    </source>
</evidence>
<keyword evidence="2" id="KW-0963">Cytoplasm</keyword>
<feature type="domain" description="FYVE-type" evidence="12">
    <location>
        <begin position="589"/>
        <end position="652"/>
    </location>
</feature>
<feature type="region of interest" description="Disordered" evidence="9">
    <location>
        <begin position="926"/>
        <end position="948"/>
    </location>
</feature>
<accession>A0A0C3Q7C3</accession>
<dbReference type="GO" id="GO:0005737">
    <property type="term" value="C:cytoplasm"/>
    <property type="evidence" value="ECO:0007669"/>
    <property type="project" value="TreeGrafter"/>
</dbReference>
<feature type="region of interest" description="Disordered" evidence="9">
    <location>
        <begin position="744"/>
        <end position="775"/>
    </location>
</feature>
<dbReference type="Pfam" id="PF01363">
    <property type="entry name" value="FYVE"/>
    <property type="match status" value="1"/>
</dbReference>
<dbReference type="Gene3D" id="2.30.29.30">
    <property type="entry name" value="Pleckstrin-homology domain (PH domain)/Phosphotyrosine-binding domain (PTB)"/>
    <property type="match status" value="1"/>
</dbReference>
<keyword evidence="14" id="KW-1185">Reference proteome</keyword>
<dbReference type="Gene3D" id="3.30.40.10">
    <property type="entry name" value="Zinc/RING finger domain, C3HC4 (zinc finger)"/>
    <property type="match status" value="1"/>
</dbReference>
<organism evidence="13 14">
    <name type="scientific">Tulasnella calospora MUT 4182</name>
    <dbReference type="NCBI Taxonomy" id="1051891"/>
    <lineage>
        <taxon>Eukaryota</taxon>
        <taxon>Fungi</taxon>
        <taxon>Dikarya</taxon>
        <taxon>Basidiomycota</taxon>
        <taxon>Agaricomycotina</taxon>
        <taxon>Agaricomycetes</taxon>
        <taxon>Cantharellales</taxon>
        <taxon>Tulasnellaceae</taxon>
        <taxon>Tulasnella</taxon>
    </lineage>
</organism>
<dbReference type="Pfam" id="PF00621">
    <property type="entry name" value="RhoGEF"/>
    <property type="match status" value="1"/>
</dbReference>
<dbReference type="HOGENOM" id="CLU_005251_0_0_1"/>
<feature type="compositionally biased region" description="Low complexity" evidence="9">
    <location>
        <begin position="94"/>
        <end position="105"/>
    </location>
</feature>
<dbReference type="SUPFAM" id="SSF50729">
    <property type="entry name" value="PH domain-like"/>
    <property type="match status" value="1"/>
</dbReference>
<feature type="region of interest" description="Disordered" evidence="9">
    <location>
        <begin position="552"/>
        <end position="573"/>
    </location>
</feature>
<proteinExistence type="predicted"/>
<comment type="subcellular location">
    <subcellularLocation>
        <location evidence="1">Cytoplasm</location>
        <location evidence="1">Cytoskeleton</location>
    </subcellularLocation>
</comment>
<dbReference type="Gene3D" id="1.20.900.10">
    <property type="entry name" value="Dbl homology (DH) domain"/>
    <property type="match status" value="1"/>
</dbReference>
<evidence type="ECO:0000256" key="7">
    <source>
        <dbReference type="ARBA" id="ARBA00023212"/>
    </source>
</evidence>
<dbReference type="GO" id="GO:0008270">
    <property type="term" value="F:zinc ion binding"/>
    <property type="evidence" value="ECO:0007669"/>
    <property type="project" value="UniProtKB-KW"/>
</dbReference>
<name>A0A0C3Q7C3_9AGAM</name>
<evidence type="ECO:0000259" key="11">
    <source>
        <dbReference type="PROSITE" id="PS50010"/>
    </source>
</evidence>
<dbReference type="AlphaFoldDB" id="A0A0C3Q7C3"/>
<dbReference type="SMART" id="SM00233">
    <property type="entry name" value="PH"/>
    <property type="match status" value="1"/>
</dbReference>
<evidence type="ECO:0000256" key="4">
    <source>
        <dbReference type="ARBA" id="ARBA00022723"/>
    </source>
</evidence>
<dbReference type="InterPro" id="IPR017455">
    <property type="entry name" value="Znf_FYVE-rel"/>
</dbReference>
<dbReference type="InterPro" id="IPR051092">
    <property type="entry name" value="FYVE_RhoGEF_PH"/>
</dbReference>
<evidence type="ECO:0000313" key="13">
    <source>
        <dbReference type="EMBL" id="KIO25475.1"/>
    </source>
</evidence>
<dbReference type="PANTHER" id="PTHR12673:SF159">
    <property type="entry name" value="LD03170P"/>
    <property type="match status" value="1"/>
</dbReference>
<evidence type="ECO:0000256" key="9">
    <source>
        <dbReference type="SAM" id="MobiDB-lite"/>
    </source>
</evidence>
<evidence type="ECO:0000256" key="1">
    <source>
        <dbReference type="ARBA" id="ARBA00004245"/>
    </source>
</evidence>
<dbReference type="InterPro" id="IPR000219">
    <property type="entry name" value="DH_dom"/>
</dbReference>
<evidence type="ECO:0000259" key="12">
    <source>
        <dbReference type="PROSITE" id="PS50178"/>
    </source>
</evidence>
<feature type="domain" description="DH" evidence="11">
    <location>
        <begin position="141"/>
        <end position="328"/>
    </location>
</feature>
<dbReference type="InterPro" id="IPR011011">
    <property type="entry name" value="Znf_FYVE_PHD"/>
</dbReference>
<dbReference type="InterPro" id="IPR000306">
    <property type="entry name" value="Znf_FYVE"/>
</dbReference>